<sequence>MDLETFSASPINANELVAHRGFRGKYPENTILSITKAIEAGALFVELDVQFSEDKLPIIYHDSDLSRVSGEAMSVFQMSRASLLKVSAYEPDRLGDRYADETIAPLEALVAVLVRNPAVIAFVEIKDESIAHCGREAMLETIETILEPVAKQTVIMSFDYELCAMARASDWPLVGVVLELWEDLESERIQQIEPDFIYVDHEIIPKKYDLSASEFLANSTLVAYEVGSRSLGYALLARGVDMLETYEIEAMMASD</sequence>
<dbReference type="Gene3D" id="3.20.20.190">
    <property type="entry name" value="Phosphatidylinositol (PI) phosphodiesterase"/>
    <property type="match status" value="1"/>
</dbReference>
<dbReference type="PANTHER" id="PTHR46211">
    <property type="entry name" value="GLYCEROPHOSPHORYL DIESTER PHOSPHODIESTERASE"/>
    <property type="match status" value="1"/>
</dbReference>
<evidence type="ECO:0000313" key="2">
    <source>
        <dbReference type="EMBL" id="RZO20307.1"/>
    </source>
</evidence>
<gene>
    <name evidence="2" type="ORF">EVB03_05160</name>
</gene>
<feature type="domain" description="GP-PDE" evidence="1">
    <location>
        <begin position="14"/>
        <end position="255"/>
    </location>
</feature>
<evidence type="ECO:0000259" key="1">
    <source>
        <dbReference type="PROSITE" id="PS51704"/>
    </source>
</evidence>
<reference evidence="2 3" key="1">
    <citation type="submission" date="2019-02" db="EMBL/GenBank/DDBJ databases">
        <title>Prokaryotic population dynamics and viral predation in marine succession experiment using metagenomics: the confinement effect.</title>
        <authorList>
            <person name="Haro-Moreno J.M."/>
            <person name="Rodriguez-Valera F."/>
            <person name="Lopez-Perez M."/>
        </authorList>
    </citation>
    <scope>NUCLEOTIDE SEQUENCE [LARGE SCALE GENOMIC DNA]</scope>
    <source>
        <strain evidence="2">MED-G170</strain>
    </source>
</reference>
<dbReference type="SUPFAM" id="SSF51695">
    <property type="entry name" value="PLC-like phosphodiesterases"/>
    <property type="match status" value="1"/>
</dbReference>
<accession>A0A520MGJ5</accession>
<dbReference type="PANTHER" id="PTHR46211:SF1">
    <property type="entry name" value="GLYCEROPHOSPHODIESTER PHOSPHODIESTERASE, CYTOPLASMIC"/>
    <property type="match status" value="1"/>
</dbReference>
<dbReference type="EMBL" id="SHBP01000005">
    <property type="protein sequence ID" value="RZO20307.1"/>
    <property type="molecule type" value="Genomic_DNA"/>
</dbReference>
<dbReference type="Pfam" id="PF03009">
    <property type="entry name" value="GDPD"/>
    <property type="match status" value="1"/>
</dbReference>
<dbReference type="PROSITE" id="PS51704">
    <property type="entry name" value="GP_PDE"/>
    <property type="match status" value="1"/>
</dbReference>
<comment type="caution">
    <text evidence="2">The sequence shown here is derived from an EMBL/GenBank/DDBJ whole genome shotgun (WGS) entry which is preliminary data.</text>
</comment>
<dbReference type="GO" id="GO:0006629">
    <property type="term" value="P:lipid metabolic process"/>
    <property type="evidence" value="ECO:0007669"/>
    <property type="project" value="InterPro"/>
</dbReference>
<dbReference type="InterPro" id="IPR017946">
    <property type="entry name" value="PLC-like_Pdiesterase_TIM-brl"/>
</dbReference>
<dbReference type="GO" id="GO:0008081">
    <property type="term" value="F:phosphoric diester hydrolase activity"/>
    <property type="evidence" value="ECO:0007669"/>
    <property type="project" value="InterPro"/>
</dbReference>
<protein>
    <recommendedName>
        <fullName evidence="1">GP-PDE domain-containing protein</fullName>
    </recommendedName>
</protein>
<dbReference type="AlphaFoldDB" id="A0A520MGJ5"/>
<name>A0A520MGJ5_9GAMM</name>
<dbReference type="PROSITE" id="PS50007">
    <property type="entry name" value="PIPLC_X_DOMAIN"/>
    <property type="match status" value="1"/>
</dbReference>
<evidence type="ECO:0000313" key="3">
    <source>
        <dbReference type="Proteomes" id="UP000315889"/>
    </source>
</evidence>
<proteinExistence type="predicted"/>
<organism evidence="2 3">
    <name type="scientific">SAR92 clade bacterium</name>
    <dbReference type="NCBI Taxonomy" id="2315479"/>
    <lineage>
        <taxon>Bacteria</taxon>
        <taxon>Pseudomonadati</taxon>
        <taxon>Pseudomonadota</taxon>
        <taxon>Gammaproteobacteria</taxon>
        <taxon>Cellvibrionales</taxon>
        <taxon>Porticoccaceae</taxon>
        <taxon>SAR92 clade</taxon>
    </lineage>
</organism>
<dbReference type="Proteomes" id="UP000315889">
    <property type="component" value="Unassembled WGS sequence"/>
</dbReference>
<dbReference type="InterPro" id="IPR030395">
    <property type="entry name" value="GP_PDE_dom"/>
</dbReference>